<dbReference type="AlphaFoldDB" id="A0A1I7XNN6"/>
<reference evidence="2" key="1">
    <citation type="submission" date="2016-11" db="UniProtKB">
        <authorList>
            <consortium name="WormBaseParasite"/>
        </authorList>
    </citation>
    <scope>IDENTIFICATION</scope>
</reference>
<evidence type="ECO:0000313" key="2">
    <source>
        <dbReference type="WBParaSite" id="Hba_19402"/>
    </source>
</evidence>
<dbReference type="WBParaSite" id="Hba_19402">
    <property type="protein sequence ID" value="Hba_19402"/>
    <property type="gene ID" value="Hba_19402"/>
</dbReference>
<accession>A0A1I7XNN6</accession>
<sequence length="137" mass="15217">MNMAGEEVDSSDPRDAVWLSLVDVIHVANCSKLEFSVAVSALNSNFLTMITVMGGNETTVHKLADLCLSGISYLRELSVNKDLAYDSQRTSVGSKDPSEFYFKSNGIDNDILSLINLQWMALRIRLIAVKWLNIRCS</sequence>
<evidence type="ECO:0000313" key="1">
    <source>
        <dbReference type="Proteomes" id="UP000095283"/>
    </source>
</evidence>
<keyword evidence="1" id="KW-1185">Reference proteome</keyword>
<proteinExistence type="predicted"/>
<organism evidence="1 2">
    <name type="scientific">Heterorhabditis bacteriophora</name>
    <name type="common">Entomopathogenic nematode worm</name>
    <dbReference type="NCBI Taxonomy" id="37862"/>
    <lineage>
        <taxon>Eukaryota</taxon>
        <taxon>Metazoa</taxon>
        <taxon>Ecdysozoa</taxon>
        <taxon>Nematoda</taxon>
        <taxon>Chromadorea</taxon>
        <taxon>Rhabditida</taxon>
        <taxon>Rhabditina</taxon>
        <taxon>Rhabditomorpha</taxon>
        <taxon>Strongyloidea</taxon>
        <taxon>Heterorhabditidae</taxon>
        <taxon>Heterorhabditis</taxon>
    </lineage>
</organism>
<name>A0A1I7XNN6_HETBA</name>
<protein>
    <submittedName>
        <fullName evidence="2">DUF3453 domain-containing protein</fullName>
    </submittedName>
</protein>
<dbReference type="Proteomes" id="UP000095283">
    <property type="component" value="Unplaced"/>
</dbReference>